<proteinExistence type="predicted"/>
<reference evidence="2" key="1">
    <citation type="journal article" date="2019" name="Int. J. Syst. Evol. Microbiol.">
        <title>The Global Catalogue of Microorganisms (GCM) 10K type strain sequencing project: providing services to taxonomists for standard genome sequencing and annotation.</title>
        <authorList>
            <consortium name="The Broad Institute Genomics Platform"/>
            <consortium name="The Broad Institute Genome Sequencing Center for Infectious Disease"/>
            <person name="Wu L."/>
            <person name="Ma J."/>
        </authorList>
    </citation>
    <scope>NUCLEOTIDE SEQUENCE [LARGE SCALE GENOMIC DNA]</scope>
    <source>
        <strain evidence="2">WYCCWR 12678</strain>
    </source>
</reference>
<dbReference type="PANTHER" id="PTHR39550">
    <property type="entry name" value="SLL0658 PROTEIN"/>
    <property type="match status" value="1"/>
</dbReference>
<dbReference type="EMBL" id="JBHSHC010000035">
    <property type="protein sequence ID" value="MFC4766959.1"/>
    <property type="molecule type" value="Genomic_DNA"/>
</dbReference>
<keyword evidence="2" id="KW-1185">Reference proteome</keyword>
<comment type="caution">
    <text evidence="1">The sequence shown here is derived from an EMBL/GenBank/DDBJ whole genome shotgun (WGS) entry which is preliminary data.</text>
</comment>
<gene>
    <name evidence="1" type="ORF">ACFO8Q_06195</name>
</gene>
<dbReference type="Pfam" id="PF11848">
    <property type="entry name" value="DUF3368"/>
    <property type="match status" value="1"/>
</dbReference>
<evidence type="ECO:0000313" key="1">
    <source>
        <dbReference type="EMBL" id="MFC4766959.1"/>
    </source>
</evidence>
<dbReference type="Proteomes" id="UP001596002">
    <property type="component" value="Unassembled WGS sequence"/>
</dbReference>
<protein>
    <submittedName>
        <fullName evidence="1">DUF3368 domain-containing protein</fullName>
    </submittedName>
</protein>
<dbReference type="PANTHER" id="PTHR39550:SF1">
    <property type="entry name" value="SLL0658 PROTEIN"/>
    <property type="match status" value="1"/>
</dbReference>
<dbReference type="InterPro" id="IPR021799">
    <property type="entry name" value="PIN-like_prokaryotic"/>
</dbReference>
<organism evidence="1 2">
    <name type="scientific">Effusibacillus consociatus</name>
    <dbReference type="NCBI Taxonomy" id="1117041"/>
    <lineage>
        <taxon>Bacteria</taxon>
        <taxon>Bacillati</taxon>
        <taxon>Bacillota</taxon>
        <taxon>Bacilli</taxon>
        <taxon>Bacillales</taxon>
        <taxon>Alicyclobacillaceae</taxon>
        <taxon>Effusibacillus</taxon>
    </lineage>
</organism>
<dbReference type="RefSeq" id="WP_380024852.1">
    <property type="nucleotide sequence ID" value="NZ_JBHSHC010000035.1"/>
</dbReference>
<name>A0ABV9PZM3_9BACL</name>
<evidence type="ECO:0000313" key="2">
    <source>
        <dbReference type="Proteomes" id="UP001596002"/>
    </source>
</evidence>
<accession>A0ABV9PZM3</accession>
<sequence>MNRIVCNASPIIALSSINSLGLLAQLFDEIYIPQAVYREVIENSPENAIGRRELLFNLEKGYFKIYEVKNKESVDQLYGKLHYGELEVIIAAKELDISSVILDDIAARKLAETFLLQPVGTLGVLLLAKQEGIVPAVKSLVDELVQNHHFRISKTLYERILKEVNE</sequence>